<dbReference type="PANTHER" id="PTHR45615">
    <property type="entry name" value="MYOSIN HEAVY CHAIN, NON-MUSCLE"/>
    <property type="match status" value="1"/>
</dbReference>
<dbReference type="EMBL" id="WCSY01000001">
    <property type="protein sequence ID" value="KAB4316022.1"/>
    <property type="molecule type" value="Genomic_DNA"/>
</dbReference>
<evidence type="ECO:0000313" key="4">
    <source>
        <dbReference type="Proteomes" id="UP000440614"/>
    </source>
</evidence>
<organism evidence="3 4">
    <name type="scientific">Bacteroides thetaiotaomicron</name>
    <dbReference type="NCBI Taxonomy" id="818"/>
    <lineage>
        <taxon>Bacteria</taxon>
        <taxon>Pseudomonadati</taxon>
        <taxon>Bacteroidota</taxon>
        <taxon>Bacteroidia</taxon>
        <taxon>Bacteroidales</taxon>
        <taxon>Bacteroidaceae</taxon>
        <taxon>Bacteroides</taxon>
    </lineage>
</organism>
<feature type="domain" description="Tape measure protein N-terminal" evidence="2">
    <location>
        <begin position="182"/>
        <end position="373"/>
    </location>
</feature>
<dbReference type="PANTHER" id="PTHR45615:SF80">
    <property type="entry name" value="GRIP DOMAIN-CONTAINING PROTEIN"/>
    <property type="match status" value="1"/>
</dbReference>
<keyword evidence="3" id="KW-0067">ATP-binding</keyword>
<name>A0A6I0QVI8_BACT4</name>
<keyword evidence="3" id="KW-0347">Helicase</keyword>
<keyword evidence="1" id="KW-0175">Coiled coil</keyword>
<dbReference type="Proteomes" id="UP000440614">
    <property type="component" value="Unassembled WGS sequence"/>
</dbReference>
<reference evidence="3 4" key="1">
    <citation type="journal article" date="2019" name="Nat. Med.">
        <title>A library of human gut bacterial isolates paired with longitudinal multiomics data enables mechanistic microbiome research.</title>
        <authorList>
            <person name="Poyet M."/>
            <person name="Groussin M."/>
            <person name="Gibbons S.M."/>
            <person name="Avila-Pacheco J."/>
            <person name="Jiang X."/>
            <person name="Kearney S.M."/>
            <person name="Perrotta A.R."/>
            <person name="Berdy B."/>
            <person name="Zhao S."/>
            <person name="Lieberman T.D."/>
            <person name="Swanson P.K."/>
            <person name="Smith M."/>
            <person name="Roesemann S."/>
            <person name="Alexander J.E."/>
            <person name="Rich S.A."/>
            <person name="Livny J."/>
            <person name="Vlamakis H."/>
            <person name="Clish C."/>
            <person name="Bullock K."/>
            <person name="Deik A."/>
            <person name="Scott J."/>
            <person name="Pierce K.A."/>
            <person name="Xavier R.J."/>
            <person name="Alm E.J."/>
        </authorList>
    </citation>
    <scope>NUCLEOTIDE SEQUENCE [LARGE SCALE GENOMIC DNA]</scope>
    <source>
        <strain evidence="3 4">BIOML-A188</strain>
    </source>
</reference>
<comment type="caution">
    <text evidence="3">The sequence shown here is derived from an EMBL/GenBank/DDBJ whole genome shotgun (WGS) entry which is preliminary data.</text>
</comment>
<feature type="coiled-coil region" evidence="1">
    <location>
        <begin position="1035"/>
        <end position="1062"/>
    </location>
</feature>
<evidence type="ECO:0000313" key="3">
    <source>
        <dbReference type="EMBL" id="KAB4316022.1"/>
    </source>
</evidence>
<sequence length="1824" mass="203326">MADLGNLYFDILFRDKTAEQRKKLKAEITKDLQAKLDVGFDKKKLVGDMKTLLQSEKFKINVVVDKASTTQAVRAALQAAGLNTNFTASDLRAAKAAAIQTKAEASAAAARELARQRAARAAKAELDLANARERSANAARRHMTATLNMNGAMNSQLSIVGQLRNEFLGLYSIYAAQNFLRAVVDIGGELENQKIAMASILQDEGKATTIFNQIKKLAVASPFGVMDLNQYAKQLSAYSIPYNELYDTMKRLADISAGVGVDMGRIILAFGQIKAAKFLKGTELRQLTEANIPMVDKLAERFSKLEGRIVSAGEVLDMISKKKVTFEDVKDVLWELADDGGMFHNMQEVLSESVKSKWKNLADAIDIMLGDIAESMGSTLKWTAESLTTLAQNWKEVVPFITAATAAFGTYRVAVYAGSRAMGVANATLIKGTLAAKQKTAADLVMASNYRTLTAAEKGLIASRNAMTTAEWRALAVSGALNKEQALRLITLGKIKSGQAGHITQLLNISKAELQVAMSAGKARVAMAMLSYGAKQVWTAFKGLFNPYMYLFAGLFAITELWYKSGQKADEMNERISELTTRAQDGFKNLTKEAQKFADVDPFKANDASLISSIEEMKTALKDYSPVWADTFNETFKTDDEGNTVKSLAEQYILLRNALNDTKEAYRLLNAIKGTSEHANEATDGYFDDSFLENINDYIDAEERVNKIIGRMSGSYIEYSTAMQKVIAKHGDFAKAASGKPLKEQLSILKEYPKALASLNNELPFTGGYRDDIFQLRKAWKNSKRIYMEDVLPDMKDFLSGYKSRLKAAGWDLENLSDAQKIAIGLDISSFFDTFEKMPKYMRDFFNEKTLEEEFNIKINAEYTEASQSFSDLQKKFNEATDGQFEAQIKVSTDSEKIIEGIQKGYKEAKETTNQLKPVLIKAGIDLSGIGAIDLSKLPDWQKQIVSDYKKAFDTMQAGEKGAKEIGVSLTDPNKDKSKKDAFAERLKERVNLLKEAYSEYKKWTDIVGKGEAASKVKESGIFDSLFKGKEPVNIVNYRDELNKILNQLDDKTEERRELKVSIRKVLWDIDANAMKEASDKATKELERYVSDVSKKWDIYKQLINAGASKKDASTYAFGFLTDYENEAQYLIDTVQKKLKEKAVDLPFTLSDDEAESILGGKDSPLYKQFFKVWKDAKEAFEKDKVSIALDDTKVIANARSTIEKIRILSEQYASKTGLSVGKNGELVGDTSGLNNVQKAYLDEYNKKLIELKSTLLQLLPEWEKIFGDKEQRSFSDLKEAERIAREIKNNAKVSYDSDGKPNGFTSFFTKDDGSIENVKGAYSLLDKLIKAIPQLQDAQLAVNPFKTLAKNVKELFTSEKDSDKLEKKIGRLGESAAESADLVGNFAGQMSSMFDALGNEGMADTMGNVQDAMSSISNIGQGFAKGGIVGGIAAAAGEAVNWIGKIAQAHDKKLDKAIEKSKLRAQQLQYIYEQIDGILERFLGSGTELKLVDAENDRTRLNQLNNQIEAIRNKGKINIFDLMSLQKYKQEAEKLQKRVSAYDEGGAYGYQRALMQEQLSELEKQRQAEIDKKKTDDSKVADYENQIAEMKQQIKDFAEETAESLYGINLKDWASQLGDALYEAWQKGEDGAEAFKNKVADIMGDVMNSILKISILEPAMQQLQKMLFGEDGMSGYFGKDFSLDERELESIADYLMGVSEKTDDYYSMLDKLNNYMEKKYGISMKEEEEDSGSGLSKGIQNVTENTANLLASYINAIRADVSVKREYVRRLVEELFPAYNVIAQAQLQQLTMIQINTAKNVEFVEEIRDILHRNINGVNKFNV</sequence>
<keyword evidence="3" id="KW-0547">Nucleotide-binding</keyword>
<evidence type="ECO:0000259" key="2">
    <source>
        <dbReference type="Pfam" id="PF20155"/>
    </source>
</evidence>
<dbReference type="GO" id="GO:0004386">
    <property type="term" value="F:helicase activity"/>
    <property type="evidence" value="ECO:0007669"/>
    <property type="project" value="UniProtKB-KW"/>
</dbReference>
<gene>
    <name evidence="3" type="ORF">GAO51_00665</name>
</gene>
<evidence type="ECO:0000256" key="1">
    <source>
        <dbReference type="SAM" id="Coils"/>
    </source>
</evidence>
<keyword evidence="3" id="KW-0378">Hydrolase</keyword>
<feature type="coiled-coil region" evidence="1">
    <location>
        <begin position="1492"/>
        <end position="1601"/>
    </location>
</feature>
<accession>A0A6I0QVI8</accession>
<dbReference type="Pfam" id="PF20155">
    <property type="entry name" value="TMP_3"/>
    <property type="match status" value="1"/>
</dbReference>
<proteinExistence type="predicted"/>
<protein>
    <submittedName>
        <fullName evidence="3">Replicative DNA helicase</fullName>
    </submittedName>
</protein>
<dbReference type="InterPro" id="IPR013491">
    <property type="entry name" value="Tape_meas_N"/>
</dbReference>